<sequence>MPLTSKGSFSQTPATNSSVPFTVLPAPFQTVLLISTTQLQEALRRVTEIDVDVRNSSANLTPITNITKQQKSEYSSIMADLIPLYAKINRLIPLYYIITKNSDTATRDFITMKYMIQRQFILLPEDRYFLRIEELQKHKKLLQELEKYECAVEKLQNSGGHASINIQFHTRGESPQNQIERDDTVNHKLSLPPLKCGAGTLAKFLSLVEGDSLDELTNRVGDLILPKKINNDQSVNYSLAKGGPNIQKTMPILLDR</sequence>
<proteinExistence type="predicted"/>
<dbReference type="Proteomes" id="UP000789525">
    <property type="component" value="Unassembled WGS sequence"/>
</dbReference>
<gene>
    <name evidence="1" type="ORF">ACOLOM_LOCUS7932</name>
</gene>
<evidence type="ECO:0000313" key="2">
    <source>
        <dbReference type="Proteomes" id="UP000789525"/>
    </source>
</evidence>
<keyword evidence="2" id="KW-1185">Reference proteome</keyword>
<organism evidence="1 2">
    <name type="scientific">Acaulospora colombiana</name>
    <dbReference type="NCBI Taxonomy" id="27376"/>
    <lineage>
        <taxon>Eukaryota</taxon>
        <taxon>Fungi</taxon>
        <taxon>Fungi incertae sedis</taxon>
        <taxon>Mucoromycota</taxon>
        <taxon>Glomeromycotina</taxon>
        <taxon>Glomeromycetes</taxon>
        <taxon>Diversisporales</taxon>
        <taxon>Acaulosporaceae</taxon>
        <taxon>Acaulospora</taxon>
    </lineage>
</organism>
<dbReference type="EMBL" id="CAJVPT010019413">
    <property type="protein sequence ID" value="CAG8640863.1"/>
    <property type="molecule type" value="Genomic_DNA"/>
</dbReference>
<reference evidence="1" key="1">
    <citation type="submission" date="2021-06" db="EMBL/GenBank/DDBJ databases">
        <authorList>
            <person name="Kallberg Y."/>
            <person name="Tangrot J."/>
            <person name="Rosling A."/>
        </authorList>
    </citation>
    <scope>NUCLEOTIDE SEQUENCE</scope>
    <source>
        <strain evidence="1">CL356</strain>
    </source>
</reference>
<comment type="caution">
    <text evidence="1">The sequence shown here is derived from an EMBL/GenBank/DDBJ whole genome shotgun (WGS) entry which is preliminary data.</text>
</comment>
<protein>
    <submittedName>
        <fullName evidence="1">13504_t:CDS:1</fullName>
    </submittedName>
</protein>
<name>A0ACA9N8J4_9GLOM</name>
<evidence type="ECO:0000313" key="1">
    <source>
        <dbReference type="EMBL" id="CAG8640863.1"/>
    </source>
</evidence>
<accession>A0ACA9N8J4</accession>